<keyword evidence="3" id="KW-1133">Transmembrane helix</keyword>
<dbReference type="InterPro" id="IPR046371">
    <property type="entry name" value="Bcl-2_BH1-3"/>
</dbReference>
<evidence type="ECO:0000256" key="2">
    <source>
        <dbReference type="ARBA" id="ARBA00022703"/>
    </source>
</evidence>
<organism evidence="5 6">
    <name type="scientific">Erinaceus europaeus</name>
    <name type="common">Western European hedgehog</name>
    <dbReference type="NCBI Taxonomy" id="9365"/>
    <lineage>
        <taxon>Eukaryota</taxon>
        <taxon>Metazoa</taxon>
        <taxon>Chordata</taxon>
        <taxon>Craniata</taxon>
        <taxon>Vertebrata</taxon>
        <taxon>Euteleostomi</taxon>
        <taxon>Mammalia</taxon>
        <taxon>Eutheria</taxon>
        <taxon>Laurasiatheria</taxon>
        <taxon>Eulipotyphla</taxon>
        <taxon>Erinaceidae</taxon>
        <taxon>Erinaceinae</taxon>
        <taxon>Erinaceus</taxon>
    </lineage>
</organism>
<reference evidence="6" key="1">
    <citation type="submission" date="2025-08" db="UniProtKB">
        <authorList>
            <consortium name="RefSeq"/>
        </authorList>
    </citation>
    <scope>IDENTIFICATION</scope>
</reference>
<keyword evidence="3" id="KW-0812">Transmembrane</keyword>
<dbReference type="Pfam" id="PF00452">
    <property type="entry name" value="Bcl-2"/>
    <property type="match status" value="1"/>
</dbReference>
<dbReference type="SMART" id="SM00337">
    <property type="entry name" value="BCL"/>
    <property type="match status" value="1"/>
</dbReference>
<dbReference type="SUPFAM" id="SSF56854">
    <property type="entry name" value="Bcl-2 inhibitors of programmed cell death"/>
    <property type="match status" value="1"/>
</dbReference>
<proteinExistence type="inferred from homology"/>
<dbReference type="InterPro" id="IPR036834">
    <property type="entry name" value="Bcl-2-like_sf"/>
</dbReference>
<dbReference type="InterPro" id="IPR002475">
    <property type="entry name" value="Bcl2-like"/>
</dbReference>
<dbReference type="PROSITE" id="PS50062">
    <property type="entry name" value="BCL2_FAMILY"/>
    <property type="match status" value="1"/>
</dbReference>
<dbReference type="PANTHER" id="PTHR11256">
    <property type="entry name" value="BCL-2 RELATED"/>
    <property type="match status" value="1"/>
</dbReference>
<dbReference type="RefSeq" id="XP_060040393.1">
    <property type="nucleotide sequence ID" value="XM_060184410.1"/>
</dbReference>
<dbReference type="Gene3D" id="1.10.437.10">
    <property type="entry name" value="Blc2-like"/>
    <property type="match status" value="1"/>
</dbReference>
<accession>A0ABM3WUZ4</accession>
<protein>
    <submittedName>
        <fullName evidence="6">Apoptosis regulator BAX-like</fullName>
    </submittedName>
</protein>
<name>A0ABM3WUZ4_ERIEU</name>
<comment type="similarity">
    <text evidence="1">Belongs to the Bcl-2 family.</text>
</comment>
<dbReference type="InterPro" id="IPR026298">
    <property type="entry name" value="Bcl-2_fam"/>
</dbReference>
<feature type="transmembrane region" description="Helical" evidence="3">
    <location>
        <begin position="117"/>
        <end position="136"/>
    </location>
</feature>
<feature type="domain" description="Bcl-2 Bcl-2 homology region 1-3" evidence="4">
    <location>
        <begin position="21"/>
        <end position="108"/>
    </location>
</feature>
<keyword evidence="3" id="KW-0472">Membrane</keyword>
<dbReference type="PRINTS" id="PR01862">
    <property type="entry name" value="BCL2FAMILY"/>
</dbReference>
<keyword evidence="5" id="KW-1185">Reference proteome</keyword>
<evidence type="ECO:0000313" key="5">
    <source>
        <dbReference type="Proteomes" id="UP001652624"/>
    </source>
</evidence>
<gene>
    <name evidence="6" type="primary">LOC132536484</name>
</gene>
<dbReference type="GeneID" id="132536484"/>
<evidence type="ECO:0000313" key="6">
    <source>
        <dbReference type="RefSeq" id="XP_060040393.1"/>
    </source>
</evidence>
<sequence>MDGSAPRRLPETEPISSEQIVRMAAHLLRWTISMAMDRECPWGSIFRVAAEMFSDGNIGWGQIAALCGSASNLVLQTLCTRLTRTIVGWVLDFIQERLLGWIQEQSGWDGLLSYFSTAWQVVAILSATVLMASFIVQRRMAE</sequence>
<keyword evidence="2" id="KW-0053">Apoptosis</keyword>
<dbReference type="PANTHER" id="PTHR11256:SF42">
    <property type="entry name" value="APOPTOSIS REGULATOR BAX"/>
    <property type="match status" value="1"/>
</dbReference>
<evidence type="ECO:0000259" key="4">
    <source>
        <dbReference type="SMART" id="SM00337"/>
    </source>
</evidence>
<dbReference type="Proteomes" id="UP001652624">
    <property type="component" value="Unplaced"/>
</dbReference>
<evidence type="ECO:0000256" key="3">
    <source>
        <dbReference type="SAM" id="Phobius"/>
    </source>
</evidence>
<evidence type="ECO:0000256" key="1">
    <source>
        <dbReference type="ARBA" id="ARBA00009458"/>
    </source>
</evidence>